<organism evidence="1 3">
    <name type="scientific">Butyricimonas paravirosa</name>
    <dbReference type="NCBI Taxonomy" id="1472417"/>
    <lineage>
        <taxon>Bacteria</taxon>
        <taxon>Pseudomonadati</taxon>
        <taxon>Bacteroidota</taxon>
        <taxon>Bacteroidia</taxon>
        <taxon>Bacteroidales</taxon>
        <taxon>Odoribacteraceae</taxon>
        <taxon>Butyricimonas</taxon>
    </lineage>
</organism>
<evidence type="ECO:0000313" key="4">
    <source>
        <dbReference type="Proteomes" id="UP001302374"/>
    </source>
</evidence>
<evidence type="ECO:0000313" key="2">
    <source>
        <dbReference type="EMBL" id="WOF13851.1"/>
    </source>
</evidence>
<reference evidence="2 4" key="1">
    <citation type="submission" date="2019-09" db="EMBL/GenBank/DDBJ databases">
        <title>Butyricimonas paravirosa DSM 105722 (=214-4 = JCM 18677 = CCUG 65563).</title>
        <authorList>
            <person name="Le Roy T."/>
            <person name="Cani P.D."/>
        </authorList>
    </citation>
    <scope>NUCLEOTIDE SEQUENCE [LARGE SCALE GENOMIC DNA]</scope>
    <source>
        <strain evidence="2 4">DSM 105722</strain>
    </source>
</reference>
<dbReference type="AlphaFoldDB" id="A0A7X5Y9S6"/>
<dbReference type="EMBL" id="CP043839">
    <property type="protein sequence ID" value="WOF13851.1"/>
    <property type="molecule type" value="Genomic_DNA"/>
</dbReference>
<name>A0A7X5Y9S6_9BACT</name>
<dbReference type="RefSeq" id="WP_118305777.1">
    <property type="nucleotide sequence ID" value="NZ_BMPA01000002.1"/>
</dbReference>
<dbReference type="Proteomes" id="UP000576368">
    <property type="component" value="Unassembled WGS sequence"/>
</dbReference>
<protein>
    <submittedName>
        <fullName evidence="1">Uncharacterized protein</fullName>
    </submittedName>
</protein>
<accession>A0A7X5Y9S6</accession>
<proteinExistence type="predicted"/>
<dbReference type="Proteomes" id="UP001302374">
    <property type="component" value="Chromosome"/>
</dbReference>
<dbReference type="GeneID" id="86893023"/>
<evidence type="ECO:0000313" key="3">
    <source>
        <dbReference type="Proteomes" id="UP000576368"/>
    </source>
</evidence>
<sequence length="334" mass="39184">MVKDEMILIETLKAIEPALKKYFAYDRAMLYKEIESMYLAIHPEGLYGVLNDDKYMIEVPNTLDELATSDNPFDYLRYAPREQKMIKAFDSLAYMTDNIQGILFKDDGVKKKIEELVERSNIPEEYQVAMVHVLWILAIIYKKHEAFQPILDPELLDATCNMDTYFKQIRPEMLQLYLFLKGDRRKKNKSITLSNNQEKITINNATENWFTNLLDSYLHIYLGVDSVEEAEKELKEVYSAKKGRKADDPTRNLVIMGVYHLLEDHFIAKNSEIYSFIYKYMVIIGLIEEGDMIDIKIKSVVEHFKGDDYKPQWIPLSQGNYKTSPNNPSKLYFW</sequence>
<reference evidence="1 3" key="2">
    <citation type="submission" date="2020-03" db="EMBL/GenBank/DDBJ databases">
        <title>Genomic Encyclopedia of Type Strains, Phase IV (KMG-IV): sequencing the most valuable type-strain genomes for metagenomic binning, comparative biology and taxonomic classification.</title>
        <authorList>
            <person name="Goeker M."/>
        </authorList>
    </citation>
    <scope>NUCLEOTIDE SEQUENCE [LARGE SCALE GENOMIC DNA]</scope>
    <source>
        <strain evidence="1 3">DSM 105722</strain>
    </source>
</reference>
<keyword evidence="4" id="KW-1185">Reference proteome</keyword>
<gene>
    <name evidence="2" type="ORF">F1644_16975</name>
    <name evidence="1" type="ORF">GGR15_000667</name>
</gene>
<dbReference type="EMBL" id="JAATLI010000002">
    <property type="protein sequence ID" value="NJC17062.1"/>
    <property type="molecule type" value="Genomic_DNA"/>
</dbReference>
<evidence type="ECO:0000313" key="1">
    <source>
        <dbReference type="EMBL" id="NJC17062.1"/>
    </source>
</evidence>